<keyword evidence="3 6" id="KW-0132">Cell division</keyword>
<dbReference type="SUPFAM" id="SSF55229">
    <property type="entry name" value="Cell division protein MinE topological specificity domain"/>
    <property type="match status" value="1"/>
</dbReference>
<dbReference type="InterPro" id="IPR005527">
    <property type="entry name" value="MinE"/>
</dbReference>
<dbReference type="GO" id="GO:0032955">
    <property type="term" value="P:regulation of division septum assembly"/>
    <property type="evidence" value="ECO:0007669"/>
    <property type="project" value="InterPro"/>
</dbReference>
<dbReference type="HAMAP" id="MF_00262">
    <property type="entry name" value="MinE"/>
    <property type="match status" value="1"/>
</dbReference>
<organism evidence="7 8">
    <name type="scientific">Acidithiobacillus ferrivorans</name>
    <dbReference type="NCBI Taxonomy" id="160808"/>
    <lineage>
        <taxon>Bacteria</taxon>
        <taxon>Pseudomonadati</taxon>
        <taxon>Pseudomonadota</taxon>
        <taxon>Acidithiobacillia</taxon>
        <taxon>Acidithiobacillales</taxon>
        <taxon>Acidithiobacillaceae</taxon>
        <taxon>Acidithiobacillus</taxon>
    </lineage>
</organism>
<dbReference type="AlphaFoldDB" id="A0A257T682"/>
<evidence type="ECO:0000256" key="6">
    <source>
        <dbReference type="HAMAP-Rule" id="MF_00262"/>
    </source>
</evidence>
<dbReference type="NCBIfam" id="NF001422">
    <property type="entry name" value="PRK00296.1"/>
    <property type="match status" value="1"/>
</dbReference>
<reference evidence="7 8" key="1">
    <citation type="submission" date="2017-03" db="EMBL/GenBank/DDBJ databases">
        <title>Lifting the veil on microbial sulfur biogeochemistry in mining wastewaters.</title>
        <authorList>
            <person name="Kantor R.S."/>
            <person name="Colenbrander Nelson T."/>
            <person name="Marshall S."/>
            <person name="Bennett D."/>
            <person name="Apte S."/>
            <person name="Camacho D."/>
            <person name="Thomas B.C."/>
            <person name="Warren L.A."/>
            <person name="Banfield J.F."/>
        </authorList>
    </citation>
    <scope>NUCLEOTIDE SEQUENCE [LARGE SCALE GENOMIC DNA]</scope>
    <source>
        <strain evidence="7">21-59-9</strain>
    </source>
</reference>
<proteinExistence type="inferred from homology"/>
<evidence type="ECO:0000313" key="8">
    <source>
        <dbReference type="Proteomes" id="UP000216779"/>
    </source>
</evidence>
<evidence type="ECO:0000256" key="4">
    <source>
        <dbReference type="ARBA" id="ARBA00023306"/>
    </source>
</evidence>
<name>A0A257T682_9PROT</name>
<comment type="caution">
    <text evidence="7">The sequence shown here is derived from an EMBL/GenBank/DDBJ whole genome shotgun (WGS) entry which is preliminary data.</text>
</comment>
<gene>
    <name evidence="6" type="primary">minE</name>
    <name evidence="7" type="ORF">B7Z70_07270</name>
</gene>
<evidence type="ECO:0000256" key="1">
    <source>
        <dbReference type="ARBA" id="ARBA00008168"/>
    </source>
</evidence>
<dbReference type="FunFam" id="3.30.1070.10:FF:000001">
    <property type="entry name" value="Cell division topological specificity factor"/>
    <property type="match status" value="1"/>
</dbReference>
<dbReference type="NCBIfam" id="TIGR01215">
    <property type="entry name" value="minE"/>
    <property type="match status" value="1"/>
</dbReference>
<dbReference type="GO" id="GO:0042802">
    <property type="term" value="F:identical protein binding"/>
    <property type="evidence" value="ECO:0007669"/>
    <property type="project" value="UniProtKB-ARBA"/>
</dbReference>
<comment type="similarity">
    <text evidence="1 6">Belongs to the MinE family.</text>
</comment>
<dbReference type="InterPro" id="IPR036707">
    <property type="entry name" value="MinE_sf"/>
</dbReference>
<keyword evidence="4 6" id="KW-0131">Cell cycle</keyword>
<comment type="function">
    <text evidence="5 6">Prevents the cell division inhibition by proteins MinC and MinD at internal division sites while permitting inhibition at polar sites. This ensures cell division at the proper site by restricting the formation of a division septum at the midpoint of the long axis of the cell.</text>
</comment>
<dbReference type="NCBIfam" id="NF010595">
    <property type="entry name" value="PRK13989.1"/>
    <property type="match status" value="1"/>
</dbReference>
<dbReference type="Pfam" id="PF03776">
    <property type="entry name" value="MinE"/>
    <property type="match status" value="1"/>
</dbReference>
<sequence length="83" mass="9452">MSLLDYFLGTRKKTASVAKERLQLILAHERAADAPDFLPALQAELLAVIGKYIPVDQDKIKVTMERRGDYEVLELNILFPDQH</sequence>
<evidence type="ECO:0000256" key="5">
    <source>
        <dbReference type="ARBA" id="ARBA00025265"/>
    </source>
</evidence>
<accession>A0A257T682</accession>
<evidence type="ECO:0000256" key="2">
    <source>
        <dbReference type="ARBA" id="ARBA00020112"/>
    </source>
</evidence>
<protein>
    <recommendedName>
        <fullName evidence="2 6">Cell division topological specificity factor</fullName>
    </recommendedName>
</protein>
<evidence type="ECO:0000256" key="3">
    <source>
        <dbReference type="ARBA" id="ARBA00022618"/>
    </source>
</evidence>
<dbReference type="Proteomes" id="UP000216779">
    <property type="component" value="Unassembled WGS sequence"/>
</dbReference>
<dbReference type="EMBL" id="NCBC01000228">
    <property type="protein sequence ID" value="OYV80904.1"/>
    <property type="molecule type" value="Genomic_DNA"/>
</dbReference>
<evidence type="ECO:0000313" key="7">
    <source>
        <dbReference type="EMBL" id="OYV80904.1"/>
    </source>
</evidence>
<dbReference type="Gene3D" id="3.30.1070.10">
    <property type="entry name" value="Cell division topological specificity factor MinE"/>
    <property type="match status" value="1"/>
</dbReference>
<dbReference type="GO" id="GO:0051301">
    <property type="term" value="P:cell division"/>
    <property type="evidence" value="ECO:0007669"/>
    <property type="project" value="UniProtKB-KW"/>
</dbReference>